<keyword evidence="3" id="KW-1185">Reference proteome</keyword>
<accession>A0AAN9MS91</accession>
<organism evidence="2 3">
    <name type="scientific">Canavalia gladiata</name>
    <name type="common">Sword bean</name>
    <name type="synonym">Dolichos gladiatus</name>
    <dbReference type="NCBI Taxonomy" id="3824"/>
    <lineage>
        <taxon>Eukaryota</taxon>
        <taxon>Viridiplantae</taxon>
        <taxon>Streptophyta</taxon>
        <taxon>Embryophyta</taxon>
        <taxon>Tracheophyta</taxon>
        <taxon>Spermatophyta</taxon>
        <taxon>Magnoliopsida</taxon>
        <taxon>eudicotyledons</taxon>
        <taxon>Gunneridae</taxon>
        <taxon>Pentapetalae</taxon>
        <taxon>rosids</taxon>
        <taxon>fabids</taxon>
        <taxon>Fabales</taxon>
        <taxon>Fabaceae</taxon>
        <taxon>Papilionoideae</taxon>
        <taxon>50 kb inversion clade</taxon>
        <taxon>NPAAA clade</taxon>
        <taxon>indigoferoid/millettioid clade</taxon>
        <taxon>Phaseoleae</taxon>
        <taxon>Canavalia</taxon>
    </lineage>
</organism>
<evidence type="ECO:0000313" key="2">
    <source>
        <dbReference type="EMBL" id="KAK7360030.1"/>
    </source>
</evidence>
<feature type="region of interest" description="Disordered" evidence="1">
    <location>
        <begin position="1"/>
        <end position="22"/>
    </location>
</feature>
<evidence type="ECO:0000313" key="3">
    <source>
        <dbReference type="Proteomes" id="UP001367508"/>
    </source>
</evidence>
<proteinExistence type="predicted"/>
<dbReference type="Proteomes" id="UP001367508">
    <property type="component" value="Unassembled WGS sequence"/>
</dbReference>
<dbReference type="AlphaFoldDB" id="A0AAN9MS91"/>
<name>A0AAN9MS91_CANGL</name>
<dbReference type="EMBL" id="JAYMYQ010000001">
    <property type="protein sequence ID" value="KAK7360030.1"/>
    <property type="molecule type" value="Genomic_DNA"/>
</dbReference>
<reference evidence="2 3" key="1">
    <citation type="submission" date="2024-01" db="EMBL/GenBank/DDBJ databases">
        <title>The genomes of 5 underutilized Papilionoideae crops provide insights into root nodulation and disease resistanc.</title>
        <authorList>
            <person name="Jiang F."/>
        </authorList>
    </citation>
    <scope>NUCLEOTIDE SEQUENCE [LARGE SCALE GENOMIC DNA]</scope>
    <source>
        <strain evidence="2">LVBAO_FW01</strain>
        <tissue evidence="2">Leaves</tissue>
    </source>
</reference>
<gene>
    <name evidence="2" type="ORF">VNO77_02002</name>
</gene>
<sequence length="74" mass="8237">MGLRGNPTKVHGGWMEREEEPPPWTVAMIVEGVERGKGRSETPPSTLTVAADKGDEGGSIWMKMQLWWGNERNS</sequence>
<comment type="caution">
    <text evidence="2">The sequence shown here is derived from an EMBL/GenBank/DDBJ whole genome shotgun (WGS) entry which is preliminary data.</text>
</comment>
<evidence type="ECO:0000256" key="1">
    <source>
        <dbReference type="SAM" id="MobiDB-lite"/>
    </source>
</evidence>
<protein>
    <submittedName>
        <fullName evidence="2">Uncharacterized protein</fullName>
    </submittedName>
</protein>